<accession>A0ABP5TDX7</accession>
<protein>
    <submittedName>
        <fullName evidence="2">Uncharacterized protein</fullName>
    </submittedName>
</protein>
<gene>
    <name evidence="2" type="ORF">GCM10010170_039630</name>
</gene>
<name>A0ABP5TDX7_9ACTN</name>
<evidence type="ECO:0000313" key="3">
    <source>
        <dbReference type="Proteomes" id="UP001501444"/>
    </source>
</evidence>
<feature type="region of interest" description="Disordered" evidence="1">
    <location>
        <begin position="48"/>
        <end position="81"/>
    </location>
</feature>
<comment type="caution">
    <text evidence="2">The sequence shown here is derived from an EMBL/GenBank/DDBJ whole genome shotgun (WGS) entry which is preliminary data.</text>
</comment>
<dbReference type="Proteomes" id="UP001501444">
    <property type="component" value="Unassembled WGS sequence"/>
</dbReference>
<evidence type="ECO:0000256" key="1">
    <source>
        <dbReference type="SAM" id="MobiDB-lite"/>
    </source>
</evidence>
<dbReference type="EMBL" id="BAAARV010000029">
    <property type="protein sequence ID" value="GAA2350224.1"/>
    <property type="molecule type" value="Genomic_DNA"/>
</dbReference>
<keyword evidence="3" id="KW-1185">Reference proteome</keyword>
<proteinExistence type="predicted"/>
<evidence type="ECO:0000313" key="2">
    <source>
        <dbReference type="EMBL" id="GAA2350224.1"/>
    </source>
</evidence>
<sequence length="81" mass="8405">MPNAHEITTLEIMTRIILSMIARVYGAGDYRDAAVVLGLPRLAPLAMPLPAGDEGESARIGDRARRASADRGHPAAGPGAG</sequence>
<reference evidence="3" key="1">
    <citation type="journal article" date="2019" name="Int. J. Syst. Evol. Microbiol.">
        <title>The Global Catalogue of Microorganisms (GCM) 10K type strain sequencing project: providing services to taxonomists for standard genome sequencing and annotation.</title>
        <authorList>
            <consortium name="The Broad Institute Genomics Platform"/>
            <consortium name="The Broad Institute Genome Sequencing Center for Infectious Disease"/>
            <person name="Wu L."/>
            <person name="Ma J."/>
        </authorList>
    </citation>
    <scope>NUCLEOTIDE SEQUENCE [LARGE SCALE GENOMIC DNA]</scope>
    <source>
        <strain evidence="3">JCM 3272</strain>
    </source>
</reference>
<feature type="compositionally biased region" description="Basic and acidic residues" evidence="1">
    <location>
        <begin position="56"/>
        <end position="73"/>
    </location>
</feature>
<organism evidence="2 3">
    <name type="scientific">Dactylosporangium salmoneum</name>
    <dbReference type="NCBI Taxonomy" id="53361"/>
    <lineage>
        <taxon>Bacteria</taxon>
        <taxon>Bacillati</taxon>
        <taxon>Actinomycetota</taxon>
        <taxon>Actinomycetes</taxon>
        <taxon>Micromonosporales</taxon>
        <taxon>Micromonosporaceae</taxon>
        <taxon>Dactylosporangium</taxon>
    </lineage>
</organism>